<dbReference type="Proteomes" id="UP000284842">
    <property type="component" value="Unassembled WGS sequence"/>
</dbReference>
<dbReference type="PANTHER" id="PTHR46072">
    <property type="entry name" value="AMIDASE-RELATED-RELATED"/>
    <property type="match status" value="1"/>
</dbReference>
<organism evidence="5 6">
    <name type="scientific">Panaeolus cyanescens</name>
    <dbReference type="NCBI Taxonomy" id="181874"/>
    <lineage>
        <taxon>Eukaryota</taxon>
        <taxon>Fungi</taxon>
        <taxon>Dikarya</taxon>
        <taxon>Basidiomycota</taxon>
        <taxon>Agaricomycotina</taxon>
        <taxon>Agaricomycetes</taxon>
        <taxon>Agaricomycetidae</taxon>
        <taxon>Agaricales</taxon>
        <taxon>Agaricineae</taxon>
        <taxon>Galeropsidaceae</taxon>
        <taxon>Panaeolus</taxon>
    </lineage>
</organism>
<dbReference type="AlphaFoldDB" id="A0A409VUB4"/>
<keyword evidence="2" id="KW-0378">Hydrolase</keyword>
<feature type="active site" description="Acyl-ester intermediate" evidence="3">
    <location>
        <position position="227"/>
    </location>
</feature>
<gene>
    <name evidence="5" type="ORF">CVT24_003180</name>
</gene>
<proteinExistence type="inferred from homology"/>
<dbReference type="InParanoid" id="A0A409VUB4"/>
<evidence type="ECO:0000256" key="2">
    <source>
        <dbReference type="ARBA" id="ARBA00022801"/>
    </source>
</evidence>
<comment type="similarity">
    <text evidence="1">Belongs to the amidase family.</text>
</comment>
<feature type="domain" description="Amidase" evidence="4">
    <location>
        <begin position="64"/>
        <end position="557"/>
    </location>
</feature>
<feature type="active site" description="Charge relay system" evidence="3">
    <location>
        <position position="203"/>
    </location>
</feature>
<evidence type="ECO:0000256" key="3">
    <source>
        <dbReference type="PIRSR" id="PIRSR001221-1"/>
    </source>
</evidence>
<keyword evidence="6" id="KW-1185">Reference proteome</keyword>
<evidence type="ECO:0000313" key="6">
    <source>
        <dbReference type="Proteomes" id="UP000284842"/>
    </source>
</evidence>
<dbReference type="PIRSF" id="PIRSF001221">
    <property type="entry name" value="Amidase_fungi"/>
    <property type="match status" value="1"/>
</dbReference>
<feature type="active site" description="Charge relay system" evidence="3">
    <location>
        <position position="128"/>
    </location>
</feature>
<dbReference type="Gene3D" id="3.90.1300.10">
    <property type="entry name" value="Amidase signature (AS) domain"/>
    <property type="match status" value="1"/>
</dbReference>
<comment type="caution">
    <text evidence="5">The sequence shown here is derived from an EMBL/GenBank/DDBJ whole genome shotgun (WGS) entry which is preliminary data.</text>
</comment>
<evidence type="ECO:0000313" key="5">
    <source>
        <dbReference type="EMBL" id="PPQ69841.1"/>
    </source>
</evidence>
<sequence length="580" mass="63350">MVFSFFQSAHQRACTWKQKERQSKIDSLPALYSTPLSLSEEKTHALSLSQLVSECRSGTIAPSDIIKAYGKKALQAHEVTNCLTDIMFEEALNIPSVVNWGPGVDSEATIHEGVTRERSLLGVPVSIKDTIDIQGHDSTIGFSRNVGRPATSSSAIVRLLQDAGALIHAKTTVPPGLLSVETVSDIFGRTSNPYNPSFTAGASTGGGGAIVASGGSKIEIGTDLAGSVRIPSHFCGLWTLKGTSGRFPSWGCGTSLKGLHSVPIVAAPMAGNLADLKEFWKRVVDCEPWRYDHTCVPLTWRKVDLQDEGRKLKWGVIMEDGTIPPSPACKRALSMVITALKRQGHEVVDFTPPDVSEGLNLGYQLLFSDGGEQIRSSMSPGERLTKISQGVIDLLGLPKFFKKILSFLTRSSDPLSSGLFKIMHKKTVVEDRTNVALSDEYRAEWHKKWTEEGLDFVLTIPYALPAVEHDASEKTTLMSAGYTFLFSLLDYSAGVLPVTFVDKDLDSLPKDFYTSAEYQRFTSIGKTAFTAYDPVRMHGLPVGVQIVGRNFEEEKVLEGMELVETALREQGSVFTNQVKL</sequence>
<evidence type="ECO:0000259" key="4">
    <source>
        <dbReference type="Pfam" id="PF01425"/>
    </source>
</evidence>
<name>A0A409VUB4_9AGAR</name>
<dbReference type="EMBL" id="NHTK01005973">
    <property type="protein sequence ID" value="PPQ69841.1"/>
    <property type="molecule type" value="Genomic_DNA"/>
</dbReference>
<dbReference type="GO" id="GO:0016787">
    <property type="term" value="F:hydrolase activity"/>
    <property type="evidence" value="ECO:0007669"/>
    <property type="project" value="UniProtKB-KW"/>
</dbReference>
<evidence type="ECO:0000256" key="1">
    <source>
        <dbReference type="ARBA" id="ARBA00009199"/>
    </source>
</evidence>
<dbReference type="PANTHER" id="PTHR46072:SF10">
    <property type="entry name" value="ACETAMIDASE"/>
    <property type="match status" value="1"/>
</dbReference>
<dbReference type="InterPro" id="IPR023631">
    <property type="entry name" value="Amidase_dom"/>
</dbReference>
<dbReference type="Pfam" id="PF01425">
    <property type="entry name" value="Amidase"/>
    <property type="match status" value="1"/>
</dbReference>
<protein>
    <recommendedName>
        <fullName evidence="4">Amidase domain-containing protein</fullName>
    </recommendedName>
</protein>
<dbReference type="OrthoDB" id="6428749at2759"/>
<dbReference type="SUPFAM" id="SSF75304">
    <property type="entry name" value="Amidase signature (AS) enzymes"/>
    <property type="match status" value="1"/>
</dbReference>
<dbReference type="InterPro" id="IPR036928">
    <property type="entry name" value="AS_sf"/>
</dbReference>
<reference evidence="5 6" key="1">
    <citation type="journal article" date="2018" name="Evol. Lett.">
        <title>Horizontal gene cluster transfer increased hallucinogenic mushroom diversity.</title>
        <authorList>
            <person name="Reynolds H.T."/>
            <person name="Vijayakumar V."/>
            <person name="Gluck-Thaler E."/>
            <person name="Korotkin H.B."/>
            <person name="Matheny P.B."/>
            <person name="Slot J.C."/>
        </authorList>
    </citation>
    <scope>NUCLEOTIDE SEQUENCE [LARGE SCALE GENOMIC DNA]</scope>
    <source>
        <strain evidence="5 6">2629</strain>
    </source>
</reference>
<accession>A0A409VUB4</accession>